<protein>
    <recommendedName>
        <fullName evidence="6">ADP/GDP-polyphosphate phosphotransferase</fullName>
        <ecNumber evidence="6">2.7.4.-</ecNumber>
    </recommendedName>
    <alternativeName>
        <fullName evidence="6">Polyphosphate kinase PPK2</fullName>
    </alternativeName>
</protein>
<dbReference type="InterPro" id="IPR016898">
    <property type="entry name" value="Polyphosphate_phosphotransfera"/>
</dbReference>
<dbReference type="Gene3D" id="3.40.50.300">
    <property type="entry name" value="P-loop containing nucleotide triphosphate hydrolases"/>
    <property type="match status" value="1"/>
</dbReference>
<evidence type="ECO:0000256" key="2">
    <source>
        <dbReference type="ARBA" id="ARBA00022679"/>
    </source>
</evidence>
<keyword evidence="9" id="KW-1185">Reference proteome</keyword>
<dbReference type="InterPro" id="IPR022486">
    <property type="entry name" value="PPK2_PA0141"/>
</dbReference>
<comment type="similarity">
    <text evidence="1 6">Belongs to the polyphosphate kinase 2 (PPK2) family. Class I subfamily.</text>
</comment>
<keyword evidence="3 6" id="KW-0418">Kinase</keyword>
<dbReference type="RefSeq" id="WP_343030954.1">
    <property type="nucleotide sequence ID" value="NZ_WQRF01000004.1"/>
</dbReference>
<dbReference type="Pfam" id="PF03976">
    <property type="entry name" value="PPK2"/>
    <property type="match status" value="1"/>
</dbReference>
<dbReference type="AlphaFoldDB" id="A0A7X3K4G7"/>
<evidence type="ECO:0000313" key="8">
    <source>
        <dbReference type="EMBL" id="MVT00011.1"/>
    </source>
</evidence>
<evidence type="ECO:0000313" key="9">
    <source>
        <dbReference type="Proteomes" id="UP000438106"/>
    </source>
</evidence>
<gene>
    <name evidence="8" type="primary">ppk2</name>
    <name evidence="8" type="ORF">GO014_13345</name>
</gene>
<reference evidence="8 9" key="1">
    <citation type="submission" date="2019-12" db="EMBL/GenBank/DDBJ databases">
        <title>Devosia maris sp. nov., isolated from the deep seawater.</title>
        <authorList>
            <person name="Liu Y."/>
        </authorList>
    </citation>
    <scope>NUCLEOTIDE SEQUENCE [LARGE SCALE GENOMIC DNA]</scope>
    <source>
        <strain evidence="8 9">L53-10-65</strain>
    </source>
</reference>
<dbReference type="GO" id="GO:0006754">
    <property type="term" value="P:ATP biosynthetic process"/>
    <property type="evidence" value="ECO:0007669"/>
    <property type="project" value="UniProtKB-KW"/>
</dbReference>
<dbReference type="EMBL" id="WQRF01000004">
    <property type="protein sequence ID" value="MVT00011.1"/>
    <property type="molecule type" value="Genomic_DNA"/>
</dbReference>
<keyword evidence="2 6" id="KW-0808">Transferase</keyword>
<comment type="function">
    <text evidence="6">Uses inorganic polyphosphate (polyP) as a donor to convert GDP to GTP or ADP to ATP.</text>
</comment>
<comment type="catalytic activity">
    <reaction evidence="5">
        <text>[phosphate](n) + ATP = [phosphate](n+1) + ADP</text>
        <dbReference type="Rhea" id="RHEA:19573"/>
        <dbReference type="Rhea" id="RHEA-COMP:9859"/>
        <dbReference type="Rhea" id="RHEA-COMP:14280"/>
        <dbReference type="ChEBI" id="CHEBI:16838"/>
        <dbReference type="ChEBI" id="CHEBI:30616"/>
        <dbReference type="ChEBI" id="CHEBI:456216"/>
    </reaction>
    <physiologicalReaction direction="right-to-left" evidence="5">
        <dbReference type="Rhea" id="RHEA:19575"/>
    </physiologicalReaction>
</comment>
<comment type="caution">
    <text evidence="8">The sequence shown here is derived from an EMBL/GenBank/DDBJ whole genome shotgun (WGS) entry which is preliminary data.</text>
</comment>
<evidence type="ECO:0000256" key="4">
    <source>
        <dbReference type="ARBA" id="ARBA00023310"/>
    </source>
</evidence>
<accession>A0A7X3K4G7</accession>
<organism evidence="8 9">
    <name type="scientific">Devosia marina</name>
    <dbReference type="NCBI Taxonomy" id="2683198"/>
    <lineage>
        <taxon>Bacteria</taxon>
        <taxon>Pseudomonadati</taxon>
        <taxon>Pseudomonadota</taxon>
        <taxon>Alphaproteobacteria</taxon>
        <taxon>Hyphomicrobiales</taxon>
        <taxon>Devosiaceae</taxon>
        <taxon>Devosia</taxon>
    </lineage>
</organism>
<evidence type="ECO:0000256" key="6">
    <source>
        <dbReference type="RuleBase" id="RU369062"/>
    </source>
</evidence>
<dbReference type="Proteomes" id="UP000438106">
    <property type="component" value="Unassembled WGS sequence"/>
</dbReference>
<dbReference type="PANTHER" id="PTHR34383">
    <property type="entry name" value="POLYPHOSPHATE:AMP PHOSPHOTRANSFERASE-RELATED"/>
    <property type="match status" value="1"/>
</dbReference>
<evidence type="ECO:0000259" key="7">
    <source>
        <dbReference type="Pfam" id="PF03976"/>
    </source>
</evidence>
<dbReference type="PANTHER" id="PTHR34383:SF1">
    <property type="entry name" value="ADP-POLYPHOSPHATE PHOSPHOTRANSFERASE"/>
    <property type="match status" value="1"/>
</dbReference>
<evidence type="ECO:0000256" key="1">
    <source>
        <dbReference type="ARBA" id="ARBA00009924"/>
    </source>
</evidence>
<dbReference type="EC" id="2.7.4.-" evidence="6"/>
<proteinExistence type="inferred from homology"/>
<dbReference type="SUPFAM" id="SSF52540">
    <property type="entry name" value="P-loop containing nucleoside triphosphate hydrolases"/>
    <property type="match status" value="1"/>
</dbReference>
<keyword evidence="4" id="KW-0066">ATP synthesis</keyword>
<name>A0A7X3K4G7_9HYPH</name>
<comment type="subunit">
    <text evidence="6">Homotetramer.</text>
</comment>
<dbReference type="InterPro" id="IPR027417">
    <property type="entry name" value="P-loop_NTPase"/>
</dbReference>
<dbReference type="NCBIfam" id="TIGR03707">
    <property type="entry name" value="PPK2_P_aer"/>
    <property type="match status" value="1"/>
</dbReference>
<dbReference type="GO" id="GO:0008976">
    <property type="term" value="F:polyphosphate kinase activity"/>
    <property type="evidence" value="ECO:0007669"/>
    <property type="project" value="UniProtKB-UniRule"/>
</dbReference>
<feature type="domain" description="Polyphosphate kinase-2-related" evidence="7">
    <location>
        <begin position="34"/>
        <end position="261"/>
    </location>
</feature>
<sequence length="284" mass="32984">MTDPIDGFDINDPDLPKSIKKAAFGSGAYPHEDKLDKDDYGTQFYKLQKQLVLHQAHMAKAGTRTIIVFEGRDAAGKGGTIKRFLENLNPRYNIIAALPKPNDRERTQWYFQRYVDWLPAAGEMVLFDRSWYNRAVVEPVMGFCTPEETTRFLEEAPDFEKQLTRDGIKIFKLWLSIGREMQLKRFHDRAHDPLKTWKLSPVDLKALTKWEDYSVARDRMLRETDSAHAPWTVIRGNDKKRLRLNAIRTVLHGLDYEGKDEKEIGEIDRKLVLSAEDFLELKGE</sequence>
<evidence type="ECO:0000256" key="3">
    <source>
        <dbReference type="ARBA" id="ARBA00022777"/>
    </source>
</evidence>
<dbReference type="InterPro" id="IPR022488">
    <property type="entry name" value="PPK2-related"/>
</dbReference>
<evidence type="ECO:0000256" key="5">
    <source>
        <dbReference type="ARBA" id="ARBA00024500"/>
    </source>
</evidence>
<dbReference type="PIRSF" id="PIRSF028756">
    <property type="entry name" value="PPK2_prd"/>
    <property type="match status" value="1"/>
</dbReference>